<gene>
    <name evidence="2" type="ORF">J2S01_000902</name>
</gene>
<dbReference type="Pfam" id="PF02589">
    <property type="entry name" value="LUD_dom"/>
    <property type="match status" value="1"/>
</dbReference>
<sequence>MDKVISWYIKNKVEKTIGNLEKNNICGLFVNNNFELREKIKQLIPDGSRVGIGDSVTLFDTGIVDLLRNGSYDFLDKYKDGITSEEKKQLYQANFSADTFLSGTSALTEHGELSNIDGNGSRVAPMIYGPAQVIIVVGVNKIVSDLAEAEKRVRNYAAPLDAKRLNKNTPCATLGYCVDCKSPERICNTFVVIKRQFTKDRIKVIIVNEQLGY</sequence>
<dbReference type="Proteomes" id="UP001239167">
    <property type="component" value="Unassembled WGS sequence"/>
</dbReference>
<name>A0ABT9Y5T7_9FIRM</name>
<evidence type="ECO:0000259" key="1">
    <source>
        <dbReference type="Pfam" id="PF02589"/>
    </source>
</evidence>
<dbReference type="RefSeq" id="WP_307223177.1">
    <property type="nucleotide sequence ID" value="NZ_CP116940.1"/>
</dbReference>
<accession>A0ABT9Y5T7</accession>
<proteinExistence type="predicted"/>
<reference evidence="2 3" key="1">
    <citation type="submission" date="2023-07" db="EMBL/GenBank/DDBJ databases">
        <title>Genomic Encyclopedia of Type Strains, Phase IV (KMG-IV): sequencing the most valuable type-strain genomes for metagenomic binning, comparative biology and taxonomic classification.</title>
        <authorList>
            <person name="Goeker M."/>
        </authorList>
    </citation>
    <scope>NUCLEOTIDE SEQUENCE [LARGE SCALE GENOMIC DNA]</scope>
    <source>
        <strain evidence="2 3">DSM 16980</strain>
    </source>
</reference>
<organism evidence="2 3">
    <name type="scientific">Pectinatus haikarae</name>
    <dbReference type="NCBI Taxonomy" id="349096"/>
    <lineage>
        <taxon>Bacteria</taxon>
        <taxon>Bacillati</taxon>
        <taxon>Bacillota</taxon>
        <taxon>Negativicutes</taxon>
        <taxon>Selenomonadales</taxon>
        <taxon>Selenomonadaceae</taxon>
        <taxon>Pectinatus</taxon>
    </lineage>
</organism>
<keyword evidence="3" id="KW-1185">Reference proteome</keyword>
<feature type="domain" description="LUD" evidence="1">
    <location>
        <begin position="13"/>
        <end position="207"/>
    </location>
</feature>
<dbReference type="InterPro" id="IPR009501">
    <property type="entry name" value="UCP020269"/>
</dbReference>
<dbReference type="InterPro" id="IPR003741">
    <property type="entry name" value="LUD_dom"/>
</dbReference>
<comment type="caution">
    <text evidence="2">The sequence shown here is derived from an EMBL/GenBank/DDBJ whole genome shotgun (WGS) entry which is preliminary data.</text>
</comment>
<protein>
    <recommendedName>
        <fullName evidence="1">LUD domain-containing protein</fullName>
    </recommendedName>
</protein>
<evidence type="ECO:0000313" key="3">
    <source>
        <dbReference type="Proteomes" id="UP001239167"/>
    </source>
</evidence>
<evidence type="ECO:0000313" key="2">
    <source>
        <dbReference type="EMBL" id="MDQ0203195.1"/>
    </source>
</evidence>
<dbReference type="EMBL" id="JAUSUE010000004">
    <property type="protein sequence ID" value="MDQ0203195.1"/>
    <property type="molecule type" value="Genomic_DNA"/>
</dbReference>
<dbReference type="PANTHER" id="PTHR36179">
    <property type="entry name" value="LUD_DOM DOMAIN-CONTAINING PROTEIN"/>
    <property type="match status" value="1"/>
</dbReference>
<dbReference type="PANTHER" id="PTHR36179:SF2">
    <property type="entry name" value="LUD DOMAIN-CONTAINING PROTEIN"/>
    <property type="match status" value="1"/>
</dbReference>
<dbReference type="PIRSF" id="PIRSF020269">
    <property type="entry name" value="DUF1121"/>
    <property type="match status" value="1"/>
</dbReference>